<accession>A0A1M4PSX6</accession>
<protein>
    <submittedName>
        <fullName evidence="7">ABC-type transporter, periplasmic subunit</fullName>
    </submittedName>
</protein>
<dbReference type="RefSeq" id="WP_109840732.1">
    <property type="nucleotide sequence ID" value="NZ_LT669839.1"/>
</dbReference>
<dbReference type="Gene3D" id="3.90.76.10">
    <property type="entry name" value="Dipeptide-binding Protein, Domain 1"/>
    <property type="match status" value="1"/>
</dbReference>
<dbReference type="Pfam" id="PF00496">
    <property type="entry name" value="SBP_bac_5"/>
    <property type="match status" value="1"/>
</dbReference>
<evidence type="ECO:0000313" key="8">
    <source>
        <dbReference type="Proteomes" id="UP000245423"/>
    </source>
</evidence>
<dbReference type="PANTHER" id="PTHR30290:SF9">
    <property type="entry name" value="OLIGOPEPTIDE-BINDING PROTEIN APPA"/>
    <property type="match status" value="1"/>
</dbReference>
<organism evidence="7 8">
    <name type="scientific">[Clostridium] ultunense Esp</name>
    <dbReference type="NCBI Taxonomy" id="1288971"/>
    <lineage>
        <taxon>Bacteria</taxon>
        <taxon>Bacillati</taxon>
        <taxon>Bacillota</taxon>
        <taxon>Tissierellia</taxon>
        <taxon>Tissierellales</taxon>
        <taxon>Tepidimicrobiaceae</taxon>
        <taxon>Schnuerera</taxon>
    </lineage>
</organism>
<dbReference type="PROSITE" id="PS51257">
    <property type="entry name" value="PROKAR_LIPOPROTEIN"/>
    <property type="match status" value="1"/>
</dbReference>
<evidence type="ECO:0000256" key="5">
    <source>
        <dbReference type="SAM" id="SignalP"/>
    </source>
</evidence>
<dbReference type="Gene3D" id="3.40.190.10">
    <property type="entry name" value="Periplasmic binding protein-like II"/>
    <property type="match status" value="1"/>
</dbReference>
<keyword evidence="8" id="KW-1185">Reference proteome</keyword>
<dbReference type="Proteomes" id="UP000245423">
    <property type="component" value="Chromosome 1"/>
</dbReference>
<dbReference type="GO" id="GO:0042597">
    <property type="term" value="C:periplasmic space"/>
    <property type="evidence" value="ECO:0007669"/>
    <property type="project" value="UniProtKB-ARBA"/>
</dbReference>
<evidence type="ECO:0000259" key="6">
    <source>
        <dbReference type="Pfam" id="PF00496"/>
    </source>
</evidence>
<name>A0A1M4PSX6_9FIRM</name>
<comment type="subcellular location">
    <subcellularLocation>
        <location evidence="1">Cell membrane</location>
        <topology evidence="1">Lipid-anchor</topology>
    </subcellularLocation>
</comment>
<dbReference type="InterPro" id="IPR030678">
    <property type="entry name" value="Peptide/Ni-bd"/>
</dbReference>
<evidence type="ECO:0000256" key="1">
    <source>
        <dbReference type="ARBA" id="ARBA00004193"/>
    </source>
</evidence>
<evidence type="ECO:0000313" key="7">
    <source>
        <dbReference type="EMBL" id="SHD78557.1"/>
    </source>
</evidence>
<dbReference type="SUPFAM" id="SSF53850">
    <property type="entry name" value="Periplasmic binding protein-like II"/>
    <property type="match status" value="1"/>
</dbReference>
<keyword evidence="3" id="KW-0813">Transport</keyword>
<proteinExistence type="inferred from homology"/>
<comment type="similarity">
    <text evidence="2">Belongs to the bacterial solute-binding protein 5 family.</text>
</comment>
<feature type="chain" id="PRO_5039473925" evidence="5">
    <location>
        <begin position="24"/>
        <end position="562"/>
    </location>
</feature>
<evidence type="ECO:0000256" key="2">
    <source>
        <dbReference type="ARBA" id="ARBA00005695"/>
    </source>
</evidence>
<gene>
    <name evidence="7" type="ORF">CUESP1_3232</name>
</gene>
<dbReference type="AlphaFoldDB" id="A0A1M4PSX6"/>
<dbReference type="GO" id="GO:1904680">
    <property type="term" value="F:peptide transmembrane transporter activity"/>
    <property type="evidence" value="ECO:0007669"/>
    <property type="project" value="TreeGrafter"/>
</dbReference>
<feature type="domain" description="Solute-binding protein family 5" evidence="6">
    <location>
        <begin position="92"/>
        <end position="475"/>
    </location>
</feature>
<feature type="signal peptide" evidence="5">
    <location>
        <begin position="1"/>
        <end position="23"/>
    </location>
</feature>
<dbReference type="GO" id="GO:0015833">
    <property type="term" value="P:peptide transport"/>
    <property type="evidence" value="ECO:0007669"/>
    <property type="project" value="TreeGrafter"/>
</dbReference>
<evidence type="ECO:0000256" key="4">
    <source>
        <dbReference type="ARBA" id="ARBA00022729"/>
    </source>
</evidence>
<evidence type="ECO:0000256" key="3">
    <source>
        <dbReference type="ARBA" id="ARBA00022448"/>
    </source>
</evidence>
<dbReference type="Gene3D" id="3.10.105.10">
    <property type="entry name" value="Dipeptide-binding Protein, Domain 3"/>
    <property type="match status" value="1"/>
</dbReference>
<reference evidence="7 8" key="1">
    <citation type="submission" date="2016-11" db="EMBL/GenBank/DDBJ databases">
        <authorList>
            <person name="Manzoor S."/>
        </authorList>
    </citation>
    <scope>NUCLEOTIDE SEQUENCE [LARGE SCALE GENOMIC DNA]</scope>
    <source>
        <strain evidence="7">Clostridium ultunense strain Esp</strain>
    </source>
</reference>
<dbReference type="PANTHER" id="PTHR30290">
    <property type="entry name" value="PERIPLASMIC BINDING COMPONENT OF ABC TRANSPORTER"/>
    <property type="match status" value="1"/>
</dbReference>
<dbReference type="InterPro" id="IPR039424">
    <property type="entry name" value="SBP_5"/>
</dbReference>
<dbReference type="OrthoDB" id="9772924at2"/>
<dbReference type="GO" id="GO:0043190">
    <property type="term" value="C:ATP-binding cassette (ABC) transporter complex"/>
    <property type="evidence" value="ECO:0007669"/>
    <property type="project" value="InterPro"/>
</dbReference>
<keyword evidence="4 5" id="KW-0732">Signal</keyword>
<dbReference type="InterPro" id="IPR023765">
    <property type="entry name" value="SBP_5_CS"/>
</dbReference>
<dbReference type="InterPro" id="IPR000914">
    <property type="entry name" value="SBP_5_dom"/>
</dbReference>
<sequence>MKINKKLLSAFLVALLIFSFVTGCSVDEQKEISSDQEDNQENMEADGEKILRRASLSAPSGVFNPLLNNDDYNAYVTDLIYENLVTLTPDLEFEPVLAEEWELSEDARSITFHLRKGVKWHDGEPFTAEDVKFTYEFIANPKYPGAYSSYINAIEGYEARKSGQADELTGVEVIDKHTVKITTSEVYAPFLEKICFWIRIIPKHIWGEVDIEKANESTELLRNPIGTGPFKFTEFSPDRYTIVEKNTDYWDGEAKLDKIILQVVNPETAQAQMLNGELDYLPLTTLEPDNIKMYEDAGFVVEEFKYNAYQNMIINNQNPVLNNKWVRQALAYGIDRQGIVDSILYGYGNVANQIYPTHFWPYPGDDQINHYEYNPEKAIELLTEKAGWEYKDGKMYIDSNPAKFTLIYPSGNKARELSAPVIQENLKNIGIEIELQMMEFATMAAQVEEPSPDAFDFALMGHGIGADADVRTFLHTDFIFNGANYCRYSNEELDKLLEEGMKYLDIEKRKPIYAEVAKIVNEEMPTLYLYNYSSAIAIVPNLKGIRPHAFTSAYNAVNWDLE</sequence>
<dbReference type="PROSITE" id="PS01040">
    <property type="entry name" value="SBP_BACTERIAL_5"/>
    <property type="match status" value="1"/>
</dbReference>
<dbReference type="PIRSF" id="PIRSF002741">
    <property type="entry name" value="MppA"/>
    <property type="match status" value="1"/>
</dbReference>
<dbReference type="EMBL" id="LT669839">
    <property type="protein sequence ID" value="SHD78557.1"/>
    <property type="molecule type" value="Genomic_DNA"/>
</dbReference>